<reference evidence="9" key="2">
    <citation type="submission" date="2021-03" db="EMBL/GenBank/DDBJ databases">
        <authorList>
            <person name="Cao W."/>
        </authorList>
    </citation>
    <scope>NUCLEOTIDE SEQUENCE</scope>
    <source>
        <strain evidence="9">110414</strain>
    </source>
</reference>
<keyword evidence="3 7" id="KW-0812">Transmembrane</keyword>
<feature type="transmembrane region" description="Helical" evidence="7">
    <location>
        <begin position="41"/>
        <end position="64"/>
    </location>
</feature>
<proteinExistence type="predicted"/>
<keyword evidence="2" id="KW-1003">Cell membrane</keyword>
<sequence>MSEADNPYQASHAALVDNTVLWDVDAASKWRRFFNWLIDRLVIYGLVFAGMVAAALVFGDRVLAWAENIDTLTDFAITYATTFLYYTFFEGLFGFSVGKLITNTRVVDERGNRLSFGRAALRSLCRLIPFDAVSLLLSDDDVRRAWHDSLAKSYVIVRGSVAKPRASLSAQFADGPLGSTDRPAPAAAEASLPG</sequence>
<evidence type="ECO:0000256" key="5">
    <source>
        <dbReference type="ARBA" id="ARBA00023136"/>
    </source>
</evidence>
<name>A0A941AU12_9GAMM</name>
<protein>
    <submittedName>
        <fullName evidence="9">RDD family protein</fullName>
    </submittedName>
</protein>
<dbReference type="AlphaFoldDB" id="A0A941AU12"/>
<feature type="transmembrane region" description="Helical" evidence="7">
    <location>
        <begin position="76"/>
        <end position="95"/>
    </location>
</feature>
<evidence type="ECO:0000256" key="7">
    <source>
        <dbReference type="SAM" id="Phobius"/>
    </source>
</evidence>
<dbReference type="InterPro" id="IPR010432">
    <property type="entry name" value="RDD"/>
</dbReference>
<comment type="caution">
    <text evidence="9">The sequence shown here is derived from an EMBL/GenBank/DDBJ whole genome shotgun (WGS) entry which is preliminary data.</text>
</comment>
<dbReference type="Proteomes" id="UP000673447">
    <property type="component" value="Unassembled WGS sequence"/>
</dbReference>
<feature type="domain" description="RDD" evidence="8">
    <location>
        <begin position="27"/>
        <end position="151"/>
    </location>
</feature>
<evidence type="ECO:0000259" key="8">
    <source>
        <dbReference type="Pfam" id="PF06271"/>
    </source>
</evidence>
<evidence type="ECO:0000313" key="10">
    <source>
        <dbReference type="Proteomes" id="UP000673447"/>
    </source>
</evidence>
<evidence type="ECO:0000256" key="1">
    <source>
        <dbReference type="ARBA" id="ARBA00004651"/>
    </source>
</evidence>
<dbReference type="Pfam" id="PF06271">
    <property type="entry name" value="RDD"/>
    <property type="match status" value="1"/>
</dbReference>
<evidence type="ECO:0000313" key="9">
    <source>
        <dbReference type="EMBL" id="MBP3984032.1"/>
    </source>
</evidence>
<evidence type="ECO:0000256" key="6">
    <source>
        <dbReference type="SAM" id="MobiDB-lite"/>
    </source>
</evidence>
<dbReference type="InterPro" id="IPR051791">
    <property type="entry name" value="Pra-immunoreactive"/>
</dbReference>
<comment type="subcellular location">
    <subcellularLocation>
        <location evidence="1">Cell membrane</location>
        <topology evidence="1">Multi-pass membrane protein</topology>
    </subcellularLocation>
</comment>
<dbReference type="PANTHER" id="PTHR36115:SF4">
    <property type="entry name" value="MEMBRANE PROTEIN"/>
    <property type="match status" value="1"/>
</dbReference>
<evidence type="ECO:0000256" key="4">
    <source>
        <dbReference type="ARBA" id="ARBA00022989"/>
    </source>
</evidence>
<evidence type="ECO:0000256" key="2">
    <source>
        <dbReference type="ARBA" id="ARBA00022475"/>
    </source>
</evidence>
<accession>A0A941AU12</accession>
<feature type="region of interest" description="Disordered" evidence="6">
    <location>
        <begin position="173"/>
        <end position="194"/>
    </location>
</feature>
<keyword evidence="5 7" id="KW-0472">Membrane</keyword>
<dbReference type="EMBL" id="JAGKTC010000001">
    <property type="protein sequence ID" value="MBP3984032.1"/>
    <property type="molecule type" value="Genomic_DNA"/>
</dbReference>
<dbReference type="GO" id="GO:0005886">
    <property type="term" value="C:plasma membrane"/>
    <property type="evidence" value="ECO:0007669"/>
    <property type="project" value="UniProtKB-SubCell"/>
</dbReference>
<dbReference type="PANTHER" id="PTHR36115">
    <property type="entry name" value="PROLINE-RICH ANTIGEN HOMOLOG-RELATED"/>
    <property type="match status" value="1"/>
</dbReference>
<gene>
    <name evidence="9" type="ORF">J5837_06285</name>
</gene>
<evidence type="ECO:0000256" key="3">
    <source>
        <dbReference type="ARBA" id="ARBA00022692"/>
    </source>
</evidence>
<reference evidence="9" key="1">
    <citation type="journal article" date="2016" name="Int. J. Syst. Evol. Microbiol.">
        <title>Pseudoxanthomonas helianthi sp. nov., isolated from roots of Jerusalem artichoke (Helianthus tuberosus).</title>
        <authorList>
            <person name="Kittiwongwattana C."/>
            <person name="Thawai C."/>
        </authorList>
    </citation>
    <scope>NUCLEOTIDE SEQUENCE</scope>
    <source>
        <strain evidence="9">110414</strain>
    </source>
</reference>
<organism evidence="9 10">
    <name type="scientific">Pseudoxanthomonas helianthi</name>
    <dbReference type="NCBI Taxonomy" id="1453541"/>
    <lineage>
        <taxon>Bacteria</taxon>
        <taxon>Pseudomonadati</taxon>
        <taxon>Pseudomonadota</taxon>
        <taxon>Gammaproteobacteria</taxon>
        <taxon>Lysobacterales</taxon>
        <taxon>Lysobacteraceae</taxon>
        <taxon>Pseudoxanthomonas</taxon>
    </lineage>
</organism>
<keyword evidence="4 7" id="KW-1133">Transmembrane helix</keyword>
<dbReference type="RefSeq" id="WP_210535830.1">
    <property type="nucleotide sequence ID" value="NZ_JAGKTC010000001.1"/>
</dbReference>
<keyword evidence="10" id="KW-1185">Reference proteome</keyword>